<evidence type="ECO:0000313" key="1">
    <source>
        <dbReference type="EMBL" id="CAD7205622.1"/>
    </source>
</evidence>
<name>A0A7R8ZFF1_TIMDO</name>
<protein>
    <submittedName>
        <fullName evidence="1">Uncharacterized protein</fullName>
    </submittedName>
</protein>
<dbReference type="AlphaFoldDB" id="A0A7R8ZFF1"/>
<proteinExistence type="predicted"/>
<accession>A0A7R8ZFF1</accession>
<sequence>MKLQFQVIKKLLPDVSDERLIYEHEEVKSKANLSQENNPDYGTALNILSPGQVRSTVHLVGKPPLEDYNPHLERHVDHPTK</sequence>
<dbReference type="EMBL" id="OA576020">
    <property type="protein sequence ID" value="CAD7205622.1"/>
    <property type="molecule type" value="Genomic_DNA"/>
</dbReference>
<reference evidence="1" key="1">
    <citation type="submission" date="2020-11" db="EMBL/GenBank/DDBJ databases">
        <authorList>
            <person name="Tran Van P."/>
        </authorList>
    </citation>
    <scope>NUCLEOTIDE SEQUENCE</scope>
</reference>
<organism evidence="1">
    <name type="scientific">Timema douglasi</name>
    <name type="common">Walking stick</name>
    <dbReference type="NCBI Taxonomy" id="61478"/>
    <lineage>
        <taxon>Eukaryota</taxon>
        <taxon>Metazoa</taxon>
        <taxon>Ecdysozoa</taxon>
        <taxon>Arthropoda</taxon>
        <taxon>Hexapoda</taxon>
        <taxon>Insecta</taxon>
        <taxon>Pterygota</taxon>
        <taxon>Neoptera</taxon>
        <taxon>Polyneoptera</taxon>
        <taxon>Phasmatodea</taxon>
        <taxon>Timematodea</taxon>
        <taxon>Timematoidea</taxon>
        <taxon>Timematidae</taxon>
        <taxon>Timema</taxon>
    </lineage>
</organism>
<gene>
    <name evidence="1" type="ORF">TDIB3V08_LOCUS11772</name>
</gene>